<gene>
    <name evidence="2" type="ORF">PHA8399_03797</name>
</gene>
<evidence type="ECO:0000313" key="3">
    <source>
        <dbReference type="Proteomes" id="UP000051326"/>
    </source>
</evidence>
<protein>
    <recommendedName>
        <fullName evidence="4">Sulfotransferase family protein</fullName>
    </recommendedName>
</protein>
<proteinExistence type="predicted"/>
<feature type="region of interest" description="Disordered" evidence="1">
    <location>
        <begin position="292"/>
        <end position="312"/>
    </location>
</feature>
<dbReference type="EMBL" id="CYSR01000032">
    <property type="protein sequence ID" value="CUI01651.1"/>
    <property type="molecule type" value="Genomic_DNA"/>
</dbReference>
<name>A0A0P1HDM8_9RHOB</name>
<dbReference type="Proteomes" id="UP000051326">
    <property type="component" value="Unassembled WGS sequence"/>
</dbReference>
<sequence length="382" mass="41866">MIQDLLIHTGDPKTGTSSIQSVLNAGAWRCSTSRLVPQRHLNNAPLANALKADAGPAFVQAQFGGLRDWFASRGGGTGVISTEFLSRRDPHRLRAVLTEYFPGLPVRTISYVRPHASRAVSAYGQRLKTGTFDGSLPEFCRFISSVPTLYYAKRFPAWRQVFGSGMILRPFVRSELRDGDAVSDFLYHALGTGDFELLPLDTVNEALSVAELSGLRLVQQVLRGQELADHHRLAVGGALQRKLSAAAGRSGEKPVLDHVSASHLLTAFRADAQALDSQFFGKPVLEEELLRSHGTASRTGQDFSPEAHFSPPKRARLDKAAARIAALIGKMPKAWRREYQVSVSQRDATDIEDHTPAQRRNAKAVWESLDEITAILARPQAA</sequence>
<dbReference type="SUPFAM" id="SSF52540">
    <property type="entry name" value="P-loop containing nucleoside triphosphate hydrolases"/>
    <property type="match status" value="1"/>
</dbReference>
<evidence type="ECO:0000313" key="2">
    <source>
        <dbReference type="EMBL" id="CUI01651.1"/>
    </source>
</evidence>
<accession>A0A0P1HDM8</accession>
<dbReference type="RefSeq" id="WP_058287647.1">
    <property type="nucleotide sequence ID" value="NZ_CYSR01000032.1"/>
</dbReference>
<evidence type="ECO:0008006" key="4">
    <source>
        <dbReference type="Google" id="ProtNLM"/>
    </source>
</evidence>
<organism evidence="2 3">
    <name type="scientific">Leisingera aquaemixtae</name>
    <dbReference type="NCBI Taxonomy" id="1396826"/>
    <lineage>
        <taxon>Bacteria</taxon>
        <taxon>Pseudomonadati</taxon>
        <taxon>Pseudomonadota</taxon>
        <taxon>Alphaproteobacteria</taxon>
        <taxon>Rhodobacterales</taxon>
        <taxon>Roseobacteraceae</taxon>
        <taxon>Leisingera</taxon>
    </lineage>
</organism>
<dbReference type="AlphaFoldDB" id="A0A0P1HDM8"/>
<reference evidence="2 3" key="1">
    <citation type="submission" date="2015-09" db="EMBL/GenBank/DDBJ databases">
        <authorList>
            <consortium name="Swine Surveillance"/>
        </authorList>
    </citation>
    <scope>NUCLEOTIDE SEQUENCE [LARGE SCALE GENOMIC DNA]</scope>
    <source>
        <strain evidence="2 3">CECT 8399</strain>
    </source>
</reference>
<dbReference type="STRING" id="1396826.PHA8399_03797"/>
<dbReference type="InterPro" id="IPR027417">
    <property type="entry name" value="P-loop_NTPase"/>
</dbReference>
<evidence type="ECO:0000256" key="1">
    <source>
        <dbReference type="SAM" id="MobiDB-lite"/>
    </source>
</evidence>